<comment type="subunit">
    <text evidence="7">The complex comprises the extracytoplasmic solute receptor protein and the two transmembrane proteins.</text>
</comment>
<dbReference type="OrthoDB" id="9790209at2"/>
<dbReference type="InterPro" id="IPR010656">
    <property type="entry name" value="DctM"/>
</dbReference>
<evidence type="ECO:0000256" key="3">
    <source>
        <dbReference type="ARBA" id="ARBA00022519"/>
    </source>
</evidence>
<feature type="transmembrane region" description="Helical" evidence="7">
    <location>
        <begin position="102"/>
        <end position="130"/>
    </location>
</feature>
<dbReference type="GO" id="GO:0022857">
    <property type="term" value="F:transmembrane transporter activity"/>
    <property type="evidence" value="ECO:0007669"/>
    <property type="project" value="UniProtKB-UniRule"/>
</dbReference>
<protein>
    <recommendedName>
        <fullName evidence="7">TRAP transporter large permease protein</fullName>
    </recommendedName>
</protein>
<dbReference type="STRING" id="1227549.SAMN05444007_1191"/>
<evidence type="ECO:0000313" key="10">
    <source>
        <dbReference type="Proteomes" id="UP000199379"/>
    </source>
</evidence>
<feature type="transmembrane region" description="Helical" evidence="7">
    <location>
        <begin position="413"/>
        <end position="442"/>
    </location>
</feature>
<evidence type="ECO:0000256" key="4">
    <source>
        <dbReference type="ARBA" id="ARBA00022692"/>
    </source>
</evidence>
<organism evidence="9 10">
    <name type="scientific">Cribrihabitans marinus</name>
    <dbReference type="NCBI Taxonomy" id="1227549"/>
    <lineage>
        <taxon>Bacteria</taxon>
        <taxon>Pseudomonadati</taxon>
        <taxon>Pseudomonadota</taxon>
        <taxon>Alphaproteobacteria</taxon>
        <taxon>Rhodobacterales</taxon>
        <taxon>Paracoccaceae</taxon>
        <taxon>Cribrihabitans</taxon>
    </lineage>
</organism>
<feature type="domain" description="TRAP C4-dicarboxylate transport system permease DctM subunit" evidence="8">
    <location>
        <begin position="12"/>
        <end position="436"/>
    </location>
</feature>
<comment type="subcellular location">
    <subcellularLocation>
        <location evidence="1 7">Cell inner membrane</location>
        <topology evidence="1 7">Multi-pass membrane protein</topology>
    </subcellularLocation>
</comment>
<name>A0A1H7E059_9RHOB</name>
<evidence type="ECO:0000256" key="6">
    <source>
        <dbReference type="ARBA" id="ARBA00023136"/>
    </source>
</evidence>
<feature type="transmembrane region" description="Helical" evidence="7">
    <location>
        <begin position="60"/>
        <end position="82"/>
    </location>
</feature>
<dbReference type="EMBL" id="FNYD01000019">
    <property type="protein sequence ID" value="SEK07383.1"/>
    <property type="molecule type" value="Genomic_DNA"/>
</dbReference>
<feature type="transmembrane region" description="Helical" evidence="7">
    <location>
        <begin position="334"/>
        <end position="360"/>
    </location>
</feature>
<comment type="function">
    <text evidence="7">Part of the tripartite ATP-independent periplasmic (TRAP) transport system.</text>
</comment>
<proteinExistence type="inferred from homology"/>
<evidence type="ECO:0000259" key="8">
    <source>
        <dbReference type="Pfam" id="PF06808"/>
    </source>
</evidence>
<feature type="transmembrane region" description="Helical" evidence="7">
    <location>
        <begin position="231"/>
        <end position="253"/>
    </location>
</feature>
<comment type="similarity">
    <text evidence="7">Belongs to the TRAP transporter large permease family.</text>
</comment>
<reference evidence="9 10" key="1">
    <citation type="submission" date="2016-10" db="EMBL/GenBank/DDBJ databases">
        <authorList>
            <person name="de Groot N.N."/>
        </authorList>
    </citation>
    <scope>NUCLEOTIDE SEQUENCE [LARGE SCALE GENOMIC DNA]</scope>
    <source>
        <strain evidence="9 10">DSM 29340</strain>
    </source>
</reference>
<keyword evidence="7" id="KW-0813">Transport</keyword>
<evidence type="ECO:0000313" key="9">
    <source>
        <dbReference type="EMBL" id="SEK07383.1"/>
    </source>
</evidence>
<keyword evidence="10" id="KW-1185">Reference proteome</keyword>
<accession>A0A1H7E059</accession>
<sequence>MTTLTIGFILIAVLIALVLLGMQIAYALFGVAFLGIWIIRGNIDLSFRMLELTAYSGIADYLFATIPLFVLMGLLVSVSNVGRDTFEVAEELLRRMICGLGVATVAANTIFAAVTGVSIASAAVFTRVAVPEMTRHGYRPAFSAGTVAGSSVLGMLIPPSLLLIIYGVLAEVSIGGMFIAGIIPGLMLALGFVAMLIGITIAYPGFVLDDPDAVRERRLDSGFEPMPLKELVLKLVPIILLVILVLGGLYTGFFTPTEAGGIGAFGALIVALSRRSLDRPKLWKVMKQTGVISVSILLLLVAASFYSRMLAIAGLPNAIAGLVTDSGFGPFGFLFFYALIILLMGMILDSTSILLIMVPIAAPIAQGLGIDLMHFGIVTVLAVEIGLLTPPFGISVFTVHNTLNDPDVSVEQIFGATLPFIAVMLLVLVIVALVPTTVTLFLY</sequence>
<dbReference type="Proteomes" id="UP000199379">
    <property type="component" value="Unassembled WGS sequence"/>
</dbReference>
<dbReference type="PIRSF" id="PIRSF006066">
    <property type="entry name" value="HI0050"/>
    <property type="match status" value="1"/>
</dbReference>
<feature type="transmembrane region" description="Helical" evidence="7">
    <location>
        <begin position="6"/>
        <end position="39"/>
    </location>
</feature>
<keyword evidence="2" id="KW-1003">Cell membrane</keyword>
<evidence type="ECO:0000256" key="2">
    <source>
        <dbReference type="ARBA" id="ARBA00022475"/>
    </source>
</evidence>
<keyword evidence="6 7" id="KW-0472">Membrane</keyword>
<dbReference type="PANTHER" id="PTHR33362:SF5">
    <property type="entry name" value="C4-DICARBOXYLATE TRAP TRANSPORTER LARGE PERMEASE PROTEIN DCTM"/>
    <property type="match status" value="1"/>
</dbReference>
<gene>
    <name evidence="9" type="ORF">SAMN05444007_1191</name>
</gene>
<dbReference type="Pfam" id="PF06808">
    <property type="entry name" value="DctM"/>
    <property type="match status" value="1"/>
</dbReference>
<feature type="transmembrane region" description="Helical" evidence="7">
    <location>
        <begin position="142"/>
        <end position="169"/>
    </location>
</feature>
<keyword evidence="4 7" id="KW-0812">Transmembrane</keyword>
<dbReference type="PANTHER" id="PTHR33362">
    <property type="entry name" value="SIALIC ACID TRAP TRANSPORTER PERMEASE PROTEIN SIAT-RELATED"/>
    <property type="match status" value="1"/>
</dbReference>
<evidence type="ECO:0000256" key="1">
    <source>
        <dbReference type="ARBA" id="ARBA00004429"/>
    </source>
</evidence>
<keyword evidence="5 7" id="KW-1133">Transmembrane helix</keyword>
<dbReference type="AlphaFoldDB" id="A0A1H7E059"/>
<dbReference type="NCBIfam" id="TIGR00786">
    <property type="entry name" value="dctM"/>
    <property type="match status" value="1"/>
</dbReference>
<feature type="transmembrane region" description="Helical" evidence="7">
    <location>
        <begin position="289"/>
        <end position="314"/>
    </location>
</feature>
<feature type="transmembrane region" description="Helical" evidence="7">
    <location>
        <begin position="175"/>
        <end position="208"/>
    </location>
</feature>
<dbReference type="InterPro" id="IPR004681">
    <property type="entry name" value="TRAP_DctM"/>
</dbReference>
<dbReference type="GO" id="GO:0005886">
    <property type="term" value="C:plasma membrane"/>
    <property type="evidence" value="ECO:0007669"/>
    <property type="project" value="UniProtKB-SubCell"/>
</dbReference>
<feature type="transmembrane region" description="Helical" evidence="7">
    <location>
        <begin position="372"/>
        <end position="393"/>
    </location>
</feature>
<evidence type="ECO:0000256" key="7">
    <source>
        <dbReference type="RuleBase" id="RU369079"/>
    </source>
</evidence>
<dbReference type="RefSeq" id="WP_092371389.1">
    <property type="nucleotide sequence ID" value="NZ_BMGV01000017.1"/>
</dbReference>
<comment type="caution">
    <text evidence="7">Lacks conserved residue(s) required for the propagation of feature annotation.</text>
</comment>
<evidence type="ECO:0000256" key="5">
    <source>
        <dbReference type="ARBA" id="ARBA00022989"/>
    </source>
</evidence>
<keyword evidence="3 7" id="KW-0997">Cell inner membrane</keyword>